<evidence type="ECO:0000256" key="2">
    <source>
        <dbReference type="ARBA" id="ARBA00004629"/>
    </source>
</evidence>
<evidence type="ECO:0000259" key="8">
    <source>
        <dbReference type="Pfam" id="PF05837"/>
    </source>
</evidence>
<dbReference type="InterPro" id="IPR008426">
    <property type="entry name" value="CENP-H_C"/>
</dbReference>
<protein>
    <recommendedName>
        <fullName evidence="8">Centromere protein H C-terminal domain-containing protein</fullName>
    </recommendedName>
</protein>
<keyword evidence="6" id="KW-0137">Centromere</keyword>
<comment type="caution">
    <text evidence="9">The sequence shown here is derived from an EMBL/GenBank/DDBJ whole genome shotgun (WGS) entry which is preliminary data.</text>
</comment>
<evidence type="ECO:0000256" key="1">
    <source>
        <dbReference type="ARBA" id="ARBA00004123"/>
    </source>
</evidence>
<gene>
    <name evidence="9" type="ORF">TWF694_000653</name>
</gene>
<dbReference type="GO" id="GO:0005634">
    <property type="term" value="C:nucleus"/>
    <property type="evidence" value="ECO:0007669"/>
    <property type="project" value="UniProtKB-SubCell"/>
</dbReference>
<sequence length="259" mass="28996">MAESDEGDTLRSVCISILTKLMDHHIGFPILPPSTSTSTETALRELTTYQDKDVLARYDKLQQITLQRHLLEAEVDALKDAINNDPMDLDDHSPSLEPTKKETREIQGKILLKNLVVTQMVSTRPIIRSIHSGPNRIKLETDLLPLLANRDLMATSLLNLTSQLSSLERTYTKASSTLITLTNTNRELAERVRQLAAANEFTESITTNERVAEKKAEMMKEQRRCQTLKGVVQGIIVGSGINWAEDETLSRLVLECGDD</sequence>
<dbReference type="GO" id="GO:0000776">
    <property type="term" value="C:kinetochore"/>
    <property type="evidence" value="ECO:0007669"/>
    <property type="project" value="UniProtKB-KW"/>
</dbReference>
<evidence type="ECO:0000313" key="10">
    <source>
        <dbReference type="Proteomes" id="UP001365542"/>
    </source>
</evidence>
<reference evidence="9 10" key="1">
    <citation type="submission" date="2019-10" db="EMBL/GenBank/DDBJ databases">
        <authorList>
            <person name="Palmer J.M."/>
        </authorList>
    </citation>
    <scope>NUCLEOTIDE SEQUENCE [LARGE SCALE GENOMIC DNA]</scope>
    <source>
        <strain evidence="9 10">TWF694</strain>
    </source>
</reference>
<dbReference type="AlphaFoldDB" id="A0AAV9XPA9"/>
<keyword evidence="5" id="KW-0539">Nucleus</keyword>
<dbReference type="Pfam" id="PF05837">
    <property type="entry name" value="CENP-H"/>
    <property type="match status" value="1"/>
</dbReference>
<keyword evidence="4" id="KW-0995">Kinetochore</keyword>
<dbReference type="PANTHER" id="PTHR48122">
    <property type="entry name" value="CENTROMERE PROTEIN H"/>
    <property type="match status" value="1"/>
</dbReference>
<accession>A0AAV9XPA9</accession>
<evidence type="ECO:0000256" key="7">
    <source>
        <dbReference type="ARBA" id="ARBA00025735"/>
    </source>
</evidence>
<dbReference type="PANTHER" id="PTHR48122:SF1">
    <property type="entry name" value="CENTROMERE PROTEIN H"/>
    <property type="match status" value="1"/>
</dbReference>
<keyword evidence="3" id="KW-0158">Chromosome</keyword>
<proteinExistence type="inferred from homology"/>
<dbReference type="Proteomes" id="UP001365542">
    <property type="component" value="Unassembled WGS sequence"/>
</dbReference>
<evidence type="ECO:0000313" key="9">
    <source>
        <dbReference type="EMBL" id="KAK6543935.1"/>
    </source>
</evidence>
<keyword evidence="10" id="KW-1185">Reference proteome</keyword>
<name>A0AAV9XPA9_9PEZI</name>
<evidence type="ECO:0000256" key="4">
    <source>
        <dbReference type="ARBA" id="ARBA00022838"/>
    </source>
</evidence>
<evidence type="ECO:0000256" key="5">
    <source>
        <dbReference type="ARBA" id="ARBA00023242"/>
    </source>
</evidence>
<comment type="similarity">
    <text evidence="7">Belongs to the CENP-H/MCM16 family.</text>
</comment>
<dbReference type="GO" id="GO:0043515">
    <property type="term" value="F:kinetochore binding"/>
    <property type="evidence" value="ECO:0007669"/>
    <property type="project" value="TreeGrafter"/>
</dbReference>
<evidence type="ECO:0000256" key="3">
    <source>
        <dbReference type="ARBA" id="ARBA00022454"/>
    </source>
</evidence>
<dbReference type="InterPro" id="IPR040034">
    <property type="entry name" value="CENP-H"/>
</dbReference>
<feature type="domain" description="Centromere protein H C-terminal" evidence="8">
    <location>
        <begin position="53"/>
        <end position="257"/>
    </location>
</feature>
<dbReference type="GO" id="GO:0007059">
    <property type="term" value="P:chromosome segregation"/>
    <property type="evidence" value="ECO:0007669"/>
    <property type="project" value="TreeGrafter"/>
</dbReference>
<dbReference type="GO" id="GO:0051382">
    <property type="term" value="P:kinetochore assembly"/>
    <property type="evidence" value="ECO:0007669"/>
    <property type="project" value="InterPro"/>
</dbReference>
<comment type="subcellular location">
    <subcellularLocation>
        <location evidence="2">Chromosome</location>
        <location evidence="2">Centromere</location>
        <location evidence="2">Kinetochore</location>
    </subcellularLocation>
    <subcellularLocation>
        <location evidence="1">Nucleus</location>
    </subcellularLocation>
</comment>
<evidence type="ECO:0000256" key="6">
    <source>
        <dbReference type="ARBA" id="ARBA00023328"/>
    </source>
</evidence>
<dbReference type="EMBL" id="JAVHJO010000001">
    <property type="protein sequence ID" value="KAK6543935.1"/>
    <property type="molecule type" value="Genomic_DNA"/>
</dbReference>
<dbReference type="GO" id="GO:0007052">
    <property type="term" value="P:mitotic spindle organization"/>
    <property type="evidence" value="ECO:0007669"/>
    <property type="project" value="TreeGrafter"/>
</dbReference>
<organism evidence="9 10">
    <name type="scientific">Orbilia ellipsospora</name>
    <dbReference type="NCBI Taxonomy" id="2528407"/>
    <lineage>
        <taxon>Eukaryota</taxon>
        <taxon>Fungi</taxon>
        <taxon>Dikarya</taxon>
        <taxon>Ascomycota</taxon>
        <taxon>Pezizomycotina</taxon>
        <taxon>Orbiliomycetes</taxon>
        <taxon>Orbiliales</taxon>
        <taxon>Orbiliaceae</taxon>
        <taxon>Orbilia</taxon>
    </lineage>
</organism>